<proteinExistence type="predicted"/>
<keyword evidence="2" id="KW-1185">Reference proteome</keyword>
<dbReference type="AlphaFoldDB" id="A0A365NZM5"/>
<sequence length="231" mass="27357">MKSELWNKDSIKAFTTGYSTEELDFFDKECEDFLTVVINLSKTQNDKFNAKSKELKKANWLILNDMSCSLFDCLSELKKGNIRISGRVFRDVLESMHLLELLNKSDDGKLLEKWYNNEFIPHKTYRDWLKKKDEKLATLTRDVYQLYSQFSHRNFIPISESYHTNQNGNLEHKWHLDRKNSDDLKILSKYYSHLSYFVLNSSLNYGDYKVLNSFELSIMANEALKNIETKE</sequence>
<evidence type="ECO:0000313" key="2">
    <source>
        <dbReference type="Proteomes" id="UP000253319"/>
    </source>
</evidence>
<dbReference type="EMBL" id="QLST01000014">
    <property type="protein sequence ID" value="RBA27716.1"/>
    <property type="molecule type" value="Genomic_DNA"/>
</dbReference>
<dbReference type="Proteomes" id="UP000253319">
    <property type="component" value="Unassembled WGS sequence"/>
</dbReference>
<comment type="caution">
    <text evidence="1">The sequence shown here is derived from an EMBL/GenBank/DDBJ whole genome shotgun (WGS) entry which is preliminary data.</text>
</comment>
<protein>
    <submittedName>
        <fullName evidence="1">Uncharacterized protein</fullName>
    </submittedName>
</protein>
<accession>A0A365NZM5</accession>
<gene>
    <name evidence="1" type="ORF">DPN68_11015</name>
</gene>
<reference evidence="1 2" key="1">
    <citation type="submission" date="2018-06" db="EMBL/GenBank/DDBJ databases">
        <title>Flavobacterium tibetense sp. nov., isolated from a wetland YonghuCo on Tibetan Plateau.</title>
        <authorList>
            <person name="Xing P."/>
            <person name="Phurbu D."/>
            <person name="Lu H."/>
        </authorList>
    </citation>
    <scope>NUCLEOTIDE SEQUENCE [LARGE SCALE GENOMIC DNA]</scope>
    <source>
        <strain evidence="1 2">YH5</strain>
    </source>
</reference>
<dbReference type="OrthoDB" id="7062923at2"/>
<evidence type="ECO:0000313" key="1">
    <source>
        <dbReference type="EMBL" id="RBA27716.1"/>
    </source>
</evidence>
<name>A0A365NZM5_9FLAO</name>
<organism evidence="1 2">
    <name type="scientific">Flavobacterium tibetense</name>
    <dbReference type="NCBI Taxonomy" id="2233533"/>
    <lineage>
        <taxon>Bacteria</taxon>
        <taxon>Pseudomonadati</taxon>
        <taxon>Bacteroidota</taxon>
        <taxon>Flavobacteriia</taxon>
        <taxon>Flavobacteriales</taxon>
        <taxon>Flavobacteriaceae</taxon>
        <taxon>Flavobacterium</taxon>
    </lineage>
</organism>
<dbReference type="RefSeq" id="WP_113989705.1">
    <property type="nucleotide sequence ID" value="NZ_QLST01000014.1"/>
</dbReference>